<organism evidence="3 4">
    <name type="scientific">Halococcus saccharolyticus DSM 5350</name>
    <dbReference type="NCBI Taxonomy" id="1227455"/>
    <lineage>
        <taxon>Archaea</taxon>
        <taxon>Methanobacteriati</taxon>
        <taxon>Methanobacteriota</taxon>
        <taxon>Stenosarchaea group</taxon>
        <taxon>Halobacteria</taxon>
        <taxon>Halobacteriales</taxon>
        <taxon>Halococcaceae</taxon>
        <taxon>Halococcus</taxon>
    </lineage>
</organism>
<dbReference type="CDD" id="cd00293">
    <property type="entry name" value="USP-like"/>
    <property type="match status" value="1"/>
</dbReference>
<evidence type="ECO:0000313" key="3">
    <source>
        <dbReference type="EMBL" id="EMA46056.1"/>
    </source>
</evidence>
<dbReference type="PATRIC" id="fig|1227455.4.peg.1042"/>
<dbReference type="Gene3D" id="3.40.50.620">
    <property type="entry name" value="HUPs"/>
    <property type="match status" value="1"/>
</dbReference>
<keyword evidence="4" id="KW-1185">Reference proteome</keyword>
<evidence type="ECO:0000256" key="1">
    <source>
        <dbReference type="ARBA" id="ARBA00008791"/>
    </source>
</evidence>
<dbReference type="Proteomes" id="UP000011669">
    <property type="component" value="Unassembled WGS sequence"/>
</dbReference>
<reference evidence="3 4" key="1">
    <citation type="journal article" date="2014" name="PLoS Genet.">
        <title>Phylogenetically driven sequencing of extremely halophilic archaea reveals strategies for static and dynamic osmo-response.</title>
        <authorList>
            <person name="Becker E.A."/>
            <person name="Seitzer P.M."/>
            <person name="Tritt A."/>
            <person name="Larsen D."/>
            <person name="Krusor M."/>
            <person name="Yao A.I."/>
            <person name="Wu D."/>
            <person name="Madern D."/>
            <person name="Eisen J.A."/>
            <person name="Darling A.E."/>
            <person name="Facciotti M.T."/>
        </authorList>
    </citation>
    <scope>NUCLEOTIDE SEQUENCE [LARGE SCALE GENOMIC DNA]</scope>
    <source>
        <strain evidence="3 4">DSM 5350</strain>
    </source>
</reference>
<comment type="caution">
    <text evidence="3">The sequence shown here is derived from an EMBL/GenBank/DDBJ whole genome shotgun (WGS) entry which is preliminary data.</text>
</comment>
<dbReference type="RefSeq" id="WP_006076878.1">
    <property type="nucleotide sequence ID" value="NZ_AOMD01000015.1"/>
</dbReference>
<dbReference type="InParanoid" id="M0MK80"/>
<evidence type="ECO:0000259" key="2">
    <source>
        <dbReference type="Pfam" id="PF00582"/>
    </source>
</evidence>
<dbReference type="InterPro" id="IPR014729">
    <property type="entry name" value="Rossmann-like_a/b/a_fold"/>
</dbReference>
<dbReference type="PRINTS" id="PR01438">
    <property type="entry name" value="UNVRSLSTRESS"/>
</dbReference>
<dbReference type="SUPFAM" id="SSF52402">
    <property type="entry name" value="Adenine nucleotide alpha hydrolases-like"/>
    <property type="match status" value="1"/>
</dbReference>
<gene>
    <name evidence="3" type="ORF">C449_05107</name>
</gene>
<dbReference type="PANTHER" id="PTHR46268">
    <property type="entry name" value="STRESS RESPONSE PROTEIN NHAX"/>
    <property type="match status" value="1"/>
</dbReference>
<dbReference type="InterPro" id="IPR006016">
    <property type="entry name" value="UspA"/>
</dbReference>
<dbReference type="PANTHER" id="PTHR46268:SF6">
    <property type="entry name" value="UNIVERSAL STRESS PROTEIN UP12"/>
    <property type="match status" value="1"/>
</dbReference>
<evidence type="ECO:0000313" key="4">
    <source>
        <dbReference type="Proteomes" id="UP000011669"/>
    </source>
</evidence>
<accession>M0MK80</accession>
<dbReference type="OrthoDB" id="105697at2157"/>
<dbReference type="Pfam" id="PF00582">
    <property type="entry name" value="Usp"/>
    <property type="match status" value="1"/>
</dbReference>
<dbReference type="EMBL" id="AOMD01000015">
    <property type="protein sequence ID" value="EMA46056.1"/>
    <property type="molecule type" value="Genomic_DNA"/>
</dbReference>
<feature type="domain" description="UspA" evidence="2">
    <location>
        <begin position="1"/>
        <end position="135"/>
    </location>
</feature>
<comment type="similarity">
    <text evidence="1">Belongs to the universal stress protein A family.</text>
</comment>
<proteinExistence type="inferred from homology"/>
<dbReference type="AlphaFoldDB" id="M0MK80"/>
<sequence length="208" mass="22560">MYDRILFPTDGSNQASALEHAVDIAELSGGTLHTLYVVDDAEIPETNRNQIVDSYEREGANAIEHVEDVAAERDVAVMGDIEQGTPHEAILNYADEHDIDLVVMGTRGRSGLDRLLIGSVTERVVRASDVPVLTVSLASHEAAVTDTEQAIDLATRSLEDDGYEVTSIADEPYRVSGTWIVRARTGDNGTFNVHINRTTGDVSLAKVN</sequence>
<dbReference type="STRING" id="1227455.C449_05107"/>
<protein>
    <submittedName>
        <fullName evidence="3">UspA domain-containing protein</fullName>
    </submittedName>
</protein>
<dbReference type="InterPro" id="IPR006015">
    <property type="entry name" value="Universal_stress_UspA"/>
</dbReference>
<name>M0MK80_9EURY</name>